<sequence>MVRDPVFVILTMGFVALVVRAYSWLQPGSLLAEREYDDGVMFAASVATVHGLIPYADFTFLHPPGSIVLLAPFAVTANVWTDAQALAGARVALVFVGVANTVLVGVLLRPAGRLAIVVGAGAYAVWSNAVRAEETVLLEPLLNLCLLVALTALAARRLALVFVAGAALGLALTVKYWAAIDIVVVGAMVAVLWGWRGIWRLLVGGVAAALVIMLPFFVRAPGEMWMQTVLAQLGRPPSVSGAGPSVWGRHVSPIAGQNALDQLVPGLVWAGLFVAIVLALSLPVLWRAWRARRAPSRWPDSLWWTLLLLAHFVALVLTGKAFYYHYASWIIAPLALCLGAATLGIHRIRVRRTTAIVAAAAIIGVGAGNLLRPTLPGGAPRELAAEASSYECVWGTPSQLIVADRLSSGLENGCDIDIDPFGVALTEFREGAGRADLPQWNDLWVAHAWAQITTADAVVIGVADNDEAFFTPERRAEFARDFFLVFEDGRTALWARD</sequence>
<accession>A0A9X1LXR9</accession>
<evidence type="ECO:0000256" key="1">
    <source>
        <dbReference type="ARBA" id="ARBA00004651"/>
    </source>
</evidence>
<keyword evidence="10" id="KW-1185">Reference proteome</keyword>
<feature type="transmembrane region" description="Helical" evidence="8">
    <location>
        <begin position="201"/>
        <end position="218"/>
    </location>
</feature>
<dbReference type="EMBL" id="JAGTTN010000009">
    <property type="protein sequence ID" value="MCC2034045.1"/>
    <property type="molecule type" value="Genomic_DNA"/>
</dbReference>
<evidence type="ECO:0000256" key="2">
    <source>
        <dbReference type="ARBA" id="ARBA00022475"/>
    </source>
</evidence>
<keyword evidence="6 8" id="KW-1133">Transmembrane helix</keyword>
<feature type="transmembrane region" description="Helical" evidence="8">
    <location>
        <begin position="353"/>
        <end position="371"/>
    </location>
</feature>
<comment type="subcellular location">
    <subcellularLocation>
        <location evidence="1">Cell membrane</location>
        <topology evidence="1">Multi-pass membrane protein</topology>
    </subcellularLocation>
</comment>
<reference evidence="9" key="1">
    <citation type="submission" date="2021-04" db="EMBL/GenBank/DDBJ databases">
        <title>Microbacterium tenobrionis sp. nov. and Microbacterium allomyrinae sp. nov., isolated from larvae of Tenobrio molitor and Allomyrina dichotoma, respectively.</title>
        <authorList>
            <person name="Lee S.D."/>
        </authorList>
    </citation>
    <scope>NUCLEOTIDE SEQUENCE</scope>
    <source>
        <strain evidence="9">BWT-G7</strain>
    </source>
</reference>
<gene>
    <name evidence="9" type="ORF">KEC57_17800</name>
</gene>
<protein>
    <submittedName>
        <fullName evidence="9">Uncharacterized protein</fullName>
    </submittedName>
</protein>
<organism evidence="9 10">
    <name type="scientific">Microbacterium allomyrinae</name>
    <dbReference type="NCBI Taxonomy" id="2830666"/>
    <lineage>
        <taxon>Bacteria</taxon>
        <taxon>Bacillati</taxon>
        <taxon>Actinomycetota</taxon>
        <taxon>Actinomycetes</taxon>
        <taxon>Micrococcales</taxon>
        <taxon>Microbacteriaceae</taxon>
        <taxon>Microbacterium</taxon>
    </lineage>
</organism>
<evidence type="ECO:0000256" key="8">
    <source>
        <dbReference type="SAM" id="Phobius"/>
    </source>
</evidence>
<comment type="caution">
    <text evidence="9">The sequence shown here is derived from an EMBL/GenBank/DDBJ whole genome shotgun (WGS) entry which is preliminary data.</text>
</comment>
<feature type="transmembrane region" description="Helical" evidence="8">
    <location>
        <begin position="6"/>
        <end position="25"/>
    </location>
</feature>
<feature type="transmembrane region" description="Helical" evidence="8">
    <location>
        <begin position="329"/>
        <end position="346"/>
    </location>
</feature>
<feature type="transmembrane region" description="Helical" evidence="8">
    <location>
        <begin position="87"/>
        <end position="108"/>
    </location>
</feature>
<keyword evidence="4" id="KW-0808">Transferase</keyword>
<dbReference type="PANTHER" id="PTHR33908:SF3">
    <property type="entry name" value="UNDECAPRENYL PHOSPHATE-ALPHA-4-AMINO-4-DEOXY-L-ARABINOSE ARABINOSYL TRANSFERASE"/>
    <property type="match status" value="1"/>
</dbReference>
<dbReference type="InterPro" id="IPR050297">
    <property type="entry name" value="LipidA_mod_glycosyltrf_83"/>
</dbReference>
<dbReference type="GO" id="GO:0010041">
    <property type="term" value="P:response to iron(III) ion"/>
    <property type="evidence" value="ECO:0007669"/>
    <property type="project" value="TreeGrafter"/>
</dbReference>
<feature type="transmembrane region" description="Helical" evidence="8">
    <location>
        <begin position="301"/>
        <end position="323"/>
    </location>
</feature>
<dbReference type="GO" id="GO:0016763">
    <property type="term" value="F:pentosyltransferase activity"/>
    <property type="evidence" value="ECO:0007669"/>
    <property type="project" value="TreeGrafter"/>
</dbReference>
<evidence type="ECO:0000256" key="4">
    <source>
        <dbReference type="ARBA" id="ARBA00022679"/>
    </source>
</evidence>
<keyword evidence="7 8" id="KW-0472">Membrane</keyword>
<feature type="transmembrane region" description="Helical" evidence="8">
    <location>
        <begin position="267"/>
        <end position="289"/>
    </location>
</feature>
<feature type="transmembrane region" description="Helical" evidence="8">
    <location>
        <begin position="144"/>
        <end position="170"/>
    </location>
</feature>
<keyword evidence="2" id="KW-1003">Cell membrane</keyword>
<feature type="transmembrane region" description="Helical" evidence="8">
    <location>
        <begin position="114"/>
        <end position="132"/>
    </location>
</feature>
<evidence type="ECO:0000313" key="9">
    <source>
        <dbReference type="EMBL" id="MCC2034045.1"/>
    </source>
</evidence>
<keyword evidence="5 8" id="KW-0812">Transmembrane</keyword>
<name>A0A9X1LXR9_9MICO</name>
<proteinExistence type="predicted"/>
<feature type="transmembrane region" description="Helical" evidence="8">
    <location>
        <begin position="61"/>
        <end position="80"/>
    </location>
</feature>
<evidence type="ECO:0000256" key="6">
    <source>
        <dbReference type="ARBA" id="ARBA00022989"/>
    </source>
</evidence>
<evidence type="ECO:0000313" key="10">
    <source>
        <dbReference type="Proteomes" id="UP001139354"/>
    </source>
</evidence>
<dbReference type="GO" id="GO:0005886">
    <property type="term" value="C:plasma membrane"/>
    <property type="evidence" value="ECO:0007669"/>
    <property type="project" value="UniProtKB-SubCell"/>
</dbReference>
<dbReference type="Proteomes" id="UP001139354">
    <property type="component" value="Unassembled WGS sequence"/>
</dbReference>
<dbReference type="AlphaFoldDB" id="A0A9X1LXR9"/>
<evidence type="ECO:0000256" key="7">
    <source>
        <dbReference type="ARBA" id="ARBA00023136"/>
    </source>
</evidence>
<evidence type="ECO:0000256" key="3">
    <source>
        <dbReference type="ARBA" id="ARBA00022676"/>
    </source>
</evidence>
<dbReference type="PANTHER" id="PTHR33908">
    <property type="entry name" value="MANNOSYLTRANSFERASE YKCB-RELATED"/>
    <property type="match status" value="1"/>
</dbReference>
<dbReference type="GO" id="GO:0009103">
    <property type="term" value="P:lipopolysaccharide biosynthetic process"/>
    <property type="evidence" value="ECO:0007669"/>
    <property type="project" value="UniProtKB-ARBA"/>
</dbReference>
<evidence type="ECO:0000256" key="5">
    <source>
        <dbReference type="ARBA" id="ARBA00022692"/>
    </source>
</evidence>
<feature type="transmembrane region" description="Helical" evidence="8">
    <location>
        <begin position="176"/>
        <end position="194"/>
    </location>
</feature>
<keyword evidence="3" id="KW-0328">Glycosyltransferase</keyword>